<keyword evidence="8" id="KW-0493">Microtubule</keyword>
<dbReference type="FunFam" id="3.30.1330.20:FF:000009">
    <property type="entry name" value="Tubulin beta chain"/>
    <property type="match status" value="1"/>
</dbReference>
<dbReference type="PROSITE" id="PS00227">
    <property type="entry name" value="TUBULIN"/>
    <property type="match status" value="1"/>
</dbReference>
<dbReference type="SMART" id="SM00865">
    <property type="entry name" value="Tubulin_C"/>
    <property type="match status" value="1"/>
</dbReference>
<evidence type="ECO:0000256" key="9">
    <source>
        <dbReference type="ARBA" id="ARBA00022723"/>
    </source>
</evidence>
<proteinExistence type="inferred from homology"/>
<keyword evidence="10" id="KW-0547">Nucleotide-binding</keyword>
<dbReference type="GO" id="GO:0003924">
    <property type="term" value="F:GTPase activity"/>
    <property type="evidence" value="ECO:0007669"/>
    <property type="project" value="InterPro"/>
</dbReference>
<dbReference type="InterPro" id="IPR000217">
    <property type="entry name" value="Tubulin"/>
</dbReference>
<evidence type="ECO:0000256" key="16">
    <source>
        <dbReference type="ARBA" id="ARBA00034296"/>
    </source>
</evidence>
<dbReference type="GO" id="GO:0007017">
    <property type="term" value="P:microtubule-based process"/>
    <property type="evidence" value="ECO:0007669"/>
    <property type="project" value="InterPro"/>
</dbReference>
<evidence type="ECO:0000313" key="20">
    <source>
        <dbReference type="EMBL" id="KFD54230.1"/>
    </source>
</evidence>
<evidence type="ECO:0000256" key="2">
    <source>
        <dbReference type="ARBA" id="ARBA00004245"/>
    </source>
</evidence>
<gene>
    <name evidence="20" type="ORF">M513_05007</name>
</gene>
<dbReference type="AlphaFoldDB" id="A0A085MAI4"/>
<evidence type="ECO:0000256" key="3">
    <source>
        <dbReference type="ARBA" id="ARBA00004604"/>
    </source>
</evidence>
<reference evidence="20 21" key="1">
    <citation type="journal article" date="2014" name="Nat. Genet.">
        <title>Genome and transcriptome of the porcine whipworm Trichuris suis.</title>
        <authorList>
            <person name="Jex A.R."/>
            <person name="Nejsum P."/>
            <person name="Schwarz E.M."/>
            <person name="Hu L."/>
            <person name="Young N.D."/>
            <person name="Hall R.S."/>
            <person name="Korhonen P.K."/>
            <person name="Liao S."/>
            <person name="Thamsborg S."/>
            <person name="Xia J."/>
            <person name="Xu P."/>
            <person name="Wang S."/>
            <person name="Scheerlinck J.P."/>
            <person name="Hofmann A."/>
            <person name="Sternberg P.W."/>
            <person name="Wang J."/>
            <person name="Gasser R.B."/>
        </authorList>
    </citation>
    <scope>NUCLEOTIDE SEQUENCE [LARGE SCALE GENOMIC DNA]</scope>
    <source>
        <strain evidence="20">DCEP-RM93M</strain>
    </source>
</reference>
<dbReference type="GO" id="GO:0005200">
    <property type="term" value="F:structural constituent of cytoskeleton"/>
    <property type="evidence" value="ECO:0007669"/>
    <property type="project" value="InterPro"/>
</dbReference>
<sequence length="715" mass="80568">MREIICLQIGQCGNQVGSRFWELLCEEHSIQHDGSLTAATELQKEMLTVYFNMLETGRLIPRSVLVDLEPGPLNSIRCGSLGKLFHPDSFIAGSEGTGNNWAKGFHTDGSELLDNIFDVVRREAENCDCLQGFQVSHSLGGGTGSGLGTRIIGNLREEYPDAMLASFSVTPSPKVSEAVVEPYNATLAVEQLVVCSDETFCIDNEALYDICLRSLKLAKPTFADLNHLISVVMSGATTCFRFPGQVNADLRKLAVNMIPFPRLHFFLTGFAPLFAPETRQFNENLSVTELYQQLFNPSNMMVACDPRNGRYMTTAAIFRGRVSLSEVEMETASVRNAWSSHFLPWIPNGMKVATCNIAPLGLKTSATFMGNSTSIQELFKRIASQFKAMFSRKAFLHKFTEEGLEESEFSEAYSSILDLISEYQCYQEGSEDALNQAMKFAVVFDQLKYTTLISKVNKESRAEENSPHSFKLKMEAAVSEAPMEIETTKARHVGVRPRRLLRRQPTGKKLKPEDYRRIPVPAHRYNPLRENWVKIYSPIVEHLKLQIRFNTRSRNVEIRLSPETGNIQNLQKAADFVRAFVLGFSVDVRACFADQLCTTDALALVRLDDLFVESFEVHDVKPLKGDHLSRAIGRIAGKDGRTKFTIENATRTRIVVADSKIHILGSYENIRYARNAICSLILGEYFSYSDLFDVLFQQVVHRRKFMVRLDRCRLA</sequence>
<dbReference type="CDD" id="cd02187">
    <property type="entry name" value="beta_tubulin"/>
    <property type="match status" value="1"/>
</dbReference>
<dbReference type="InterPro" id="IPR017975">
    <property type="entry name" value="Tubulin_CS"/>
</dbReference>
<evidence type="ECO:0000256" key="13">
    <source>
        <dbReference type="ARBA" id="ARBA00023134"/>
    </source>
</evidence>
<dbReference type="InterPro" id="IPR055212">
    <property type="entry name" value="KH-I_PNO1_first"/>
</dbReference>
<dbReference type="InterPro" id="IPR003008">
    <property type="entry name" value="Tubulin_FtsZ_GTPase"/>
</dbReference>
<evidence type="ECO:0000256" key="8">
    <source>
        <dbReference type="ARBA" id="ARBA00022701"/>
    </source>
</evidence>
<evidence type="ECO:0000256" key="14">
    <source>
        <dbReference type="ARBA" id="ARBA00023212"/>
    </source>
</evidence>
<dbReference type="Pfam" id="PF22891">
    <property type="entry name" value="KH_PNO1_2nd"/>
    <property type="match status" value="1"/>
</dbReference>
<dbReference type="FunFam" id="3.40.50.1440:FF:000006">
    <property type="entry name" value="Tubulin beta chain"/>
    <property type="match status" value="1"/>
</dbReference>
<dbReference type="InterPro" id="IPR055211">
    <property type="entry name" value="KH_PNO1_2nd"/>
</dbReference>
<dbReference type="InterPro" id="IPR023123">
    <property type="entry name" value="Tubulin_C"/>
</dbReference>
<evidence type="ECO:0000256" key="10">
    <source>
        <dbReference type="ARBA" id="ARBA00022741"/>
    </source>
</evidence>
<feature type="domain" description="Tubulin/FtsZ 2-layer sandwich" evidence="19">
    <location>
        <begin position="246"/>
        <end position="384"/>
    </location>
</feature>
<evidence type="ECO:0000256" key="7">
    <source>
        <dbReference type="ARBA" id="ARBA00022490"/>
    </source>
</evidence>
<dbReference type="GO" id="GO:0005874">
    <property type="term" value="C:microtubule"/>
    <property type="evidence" value="ECO:0007669"/>
    <property type="project" value="UniProtKB-KW"/>
</dbReference>
<dbReference type="EMBL" id="KL363210">
    <property type="protein sequence ID" value="KFD54230.1"/>
    <property type="molecule type" value="Genomic_DNA"/>
</dbReference>
<name>A0A085MAI4_9BILA</name>
<protein>
    <recommendedName>
        <fullName evidence="22">K Homology domain-containing protein</fullName>
    </recommendedName>
</protein>
<dbReference type="PANTHER" id="PTHR11588">
    <property type="entry name" value="TUBULIN"/>
    <property type="match status" value="1"/>
</dbReference>
<dbReference type="GO" id="GO:0005730">
    <property type="term" value="C:nucleolus"/>
    <property type="evidence" value="ECO:0007669"/>
    <property type="project" value="UniProtKB-SubCell"/>
</dbReference>
<dbReference type="InterPro" id="IPR018316">
    <property type="entry name" value="Tubulin/FtsZ_2-layer-sand-dom"/>
</dbReference>
<evidence type="ECO:0008006" key="22">
    <source>
        <dbReference type="Google" id="ProtNLM"/>
    </source>
</evidence>
<keyword evidence="11" id="KW-0460">Magnesium</keyword>
<evidence type="ECO:0000259" key="17">
    <source>
        <dbReference type="SMART" id="SM00322"/>
    </source>
</evidence>
<dbReference type="Gene3D" id="3.40.50.1440">
    <property type="entry name" value="Tubulin/FtsZ, GTPase domain"/>
    <property type="match status" value="1"/>
</dbReference>
<dbReference type="SUPFAM" id="SSF54791">
    <property type="entry name" value="Eukaryotic type KH-domain (KH-domain type I)"/>
    <property type="match status" value="1"/>
</dbReference>
<dbReference type="InterPro" id="IPR036525">
    <property type="entry name" value="Tubulin/FtsZ_GTPase_sf"/>
</dbReference>
<keyword evidence="15" id="KW-0539">Nucleus</keyword>
<dbReference type="Gene3D" id="3.30.1370.10">
    <property type="entry name" value="K Homology domain, type 1"/>
    <property type="match status" value="1"/>
</dbReference>
<dbReference type="CDD" id="cd22391">
    <property type="entry name" value="KH-I_PNO1_rpt1"/>
    <property type="match status" value="1"/>
</dbReference>
<evidence type="ECO:0000256" key="11">
    <source>
        <dbReference type="ARBA" id="ARBA00022842"/>
    </source>
</evidence>
<dbReference type="InterPro" id="IPR013838">
    <property type="entry name" value="Beta-tubulin_BS"/>
</dbReference>
<evidence type="ECO:0000256" key="12">
    <source>
        <dbReference type="ARBA" id="ARBA00022884"/>
    </source>
</evidence>
<keyword evidence="9" id="KW-0479">Metal-binding</keyword>
<feature type="domain" description="Tubulin/FtsZ GTPase" evidence="18">
    <location>
        <begin position="47"/>
        <end position="244"/>
    </location>
</feature>
<comment type="similarity">
    <text evidence="4">Belongs to the PNO1 family.</text>
</comment>
<keyword evidence="21" id="KW-1185">Reference proteome</keyword>
<evidence type="ECO:0000256" key="1">
    <source>
        <dbReference type="ARBA" id="ARBA00001946"/>
    </source>
</evidence>
<dbReference type="PROSITE" id="PS00228">
    <property type="entry name" value="TUBULIN_B_AUTOREG"/>
    <property type="match status" value="1"/>
</dbReference>
<feature type="domain" description="K Homology" evidence="17">
    <location>
        <begin position="609"/>
        <end position="682"/>
    </location>
</feature>
<accession>A0A085MAI4</accession>
<dbReference type="Pfam" id="PF03953">
    <property type="entry name" value="Tubulin_C"/>
    <property type="match status" value="1"/>
</dbReference>
<dbReference type="Gene3D" id="1.10.287.600">
    <property type="entry name" value="Helix hairpin bin"/>
    <property type="match status" value="1"/>
</dbReference>
<dbReference type="SUPFAM" id="SSF52490">
    <property type="entry name" value="Tubulin nucleotide-binding domain-like"/>
    <property type="match status" value="1"/>
</dbReference>
<dbReference type="InterPro" id="IPR008280">
    <property type="entry name" value="Tub_FtsZ_C"/>
</dbReference>
<keyword evidence="14" id="KW-0206">Cytoskeleton</keyword>
<comment type="subcellular location">
    <subcellularLocation>
        <location evidence="2">Cytoplasm</location>
        <location evidence="2">Cytoskeleton</location>
    </subcellularLocation>
    <subcellularLocation>
        <location evidence="3">Nucleus</location>
        <location evidence="3">Nucleolus</location>
    </subcellularLocation>
</comment>
<dbReference type="PRINTS" id="PR01163">
    <property type="entry name" value="BETATUBULIN"/>
</dbReference>
<evidence type="ECO:0000259" key="18">
    <source>
        <dbReference type="SMART" id="SM00864"/>
    </source>
</evidence>
<dbReference type="InterPro" id="IPR036612">
    <property type="entry name" value="KH_dom_type_1_sf"/>
</dbReference>
<organism evidence="20 21">
    <name type="scientific">Trichuris suis</name>
    <name type="common">pig whipworm</name>
    <dbReference type="NCBI Taxonomy" id="68888"/>
    <lineage>
        <taxon>Eukaryota</taxon>
        <taxon>Metazoa</taxon>
        <taxon>Ecdysozoa</taxon>
        <taxon>Nematoda</taxon>
        <taxon>Enoplea</taxon>
        <taxon>Dorylaimia</taxon>
        <taxon>Trichinellida</taxon>
        <taxon>Trichuridae</taxon>
        <taxon>Trichuris</taxon>
    </lineage>
</organism>
<dbReference type="PRINTS" id="PR01161">
    <property type="entry name" value="TUBULIN"/>
</dbReference>
<dbReference type="GO" id="GO:0046872">
    <property type="term" value="F:metal ion binding"/>
    <property type="evidence" value="ECO:0007669"/>
    <property type="project" value="UniProtKB-KW"/>
</dbReference>
<evidence type="ECO:0000256" key="15">
    <source>
        <dbReference type="ARBA" id="ARBA00023242"/>
    </source>
</evidence>
<dbReference type="CDD" id="cd22392">
    <property type="entry name" value="KH-I_PNO1_rpt2"/>
    <property type="match status" value="1"/>
</dbReference>
<keyword evidence="12" id="KW-0694">RNA-binding</keyword>
<evidence type="ECO:0000256" key="6">
    <source>
        <dbReference type="ARBA" id="ARBA00011747"/>
    </source>
</evidence>
<dbReference type="InterPro" id="IPR002453">
    <property type="entry name" value="Beta_tubulin"/>
</dbReference>
<dbReference type="InterPro" id="IPR037103">
    <property type="entry name" value="Tubulin/FtsZ-like_C"/>
</dbReference>
<dbReference type="Pfam" id="PF00091">
    <property type="entry name" value="Tubulin"/>
    <property type="match status" value="1"/>
</dbReference>
<comment type="function">
    <text evidence="16">Tubulin is the major constituent of microtubules, a cylinder consisting of laterally associated linear protofilaments composed of alpha- and beta-tubulin heterodimers. Microtubules grow by the addition of GTP-tubulin dimers to the microtubule end, where a stabilizing cap forms. Below the cap, tubulin dimers are in GDP-bound state, owing to GTPase activity of alpha-tubulin.</text>
</comment>
<dbReference type="Proteomes" id="UP000030764">
    <property type="component" value="Unassembled WGS sequence"/>
</dbReference>
<comment type="cofactor">
    <cofactor evidence="1">
        <name>Mg(2+)</name>
        <dbReference type="ChEBI" id="CHEBI:18420"/>
    </cofactor>
</comment>
<dbReference type="SUPFAM" id="SSF55307">
    <property type="entry name" value="Tubulin C-terminal domain-like"/>
    <property type="match status" value="1"/>
</dbReference>
<dbReference type="Gene3D" id="3.30.1330.20">
    <property type="entry name" value="Tubulin/FtsZ, C-terminal domain"/>
    <property type="match status" value="1"/>
</dbReference>
<keyword evidence="13" id="KW-0342">GTP-binding</keyword>
<dbReference type="SMART" id="SM00864">
    <property type="entry name" value="Tubulin"/>
    <property type="match status" value="1"/>
</dbReference>
<dbReference type="SMART" id="SM00322">
    <property type="entry name" value="KH"/>
    <property type="match status" value="1"/>
</dbReference>
<evidence type="ECO:0000313" key="21">
    <source>
        <dbReference type="Proteomes" id="UP000030764"/>
    </source>
</evidence>
<evidence type="ECO:0000259" key="19">
    <source>
        <dbReference type="SMART" id="SM00865"/>
    </source>
</evidence>
<dbReference type="GO" id="GO:0005525">
    <property type="term" value="F:GTP binding"/>
    <property type="evidence" value="ECO:0007669"/>
    <property type="project" value="UniProtKB-KW"/>
</dbReference>
<keyword evidence="7" id="KW-0963">Cytoplasm</keyword>
<dbReference type="InterPro" id="IPR004087">
    <property type="entry name" value="KH_dom"/>
</dbReference>
<evidence type="ECO:0000256" key="5">
    <source>
        <dbReference type="ARBA" id="ARBA00009636"/>
    </source>
</evidence>
<dbReference type="GO" id="GO:0003723">
    <property type="term" value="F:RNA binding"/>
    <property type="evidence" value="ECO:0007669"/>
    <property type="project" value="UniProtKB-KW"/>
</dbReference>
<comment type="similarity">
    <text evidence="5">Belongs to the tubulin family.</text>
</comment>
<comment type="subunit">
    <text evidence="6">Dimer of alpha and beta chains. A typical microtubule is a hollow water-filled tube with an outer diameter of 25 nm and an inner diameter of 15 nM. Alpha-beta heterodimers associate head-to-tail to form protofilaments running lengthwise along the microtubule wall with the beta-tubulin subunit facing the microtubule plus end conferring a structural polarity. Microtubules usually have 13 protofilaments but different protofilament numbers can be found in some organisms and specialized cells.</text>
</comment>
<evidence type="ECO:0000256" key="4">
    <source>
        <dbReference type="ARBA" id="ARBA00007515"/>
    </source>
</evidence>
<dbReference type="FunFam" id="3.30.1370.10:FF:000009">
    <property type="entry name" value="RNA-binding protein PNO1"/>
    <property type="match status" value="1"/>
</dbReference>